<evidence type="ECO:0000313" key="6">
    <source>
        <dbReference type="Proteomes" id="UP000747110"/>
    </source>
</evidence>
<dbReference type="PANTHER" id="PTHR10900">
    <property type="entry name" value="PERIOSTIN-RELATED"/>
    <property type="match status" value="1"/>
</dbReference>
<keyword evidence="6" id="KW-1185">Reference proteome</keyword>
<evidence type="ECO:0000313" key="5">
    <source>
        <dbReference type="Proteomes" id="UP000722791"/>
    </source>
</evidence>
<feature type="domain" description="FAS1" evidence="2">
    <location>
        <begin position="185"/>
        <end position="346"/>
    </location>
</feature>
<dbReference type="AlphaFoldDB" id="A0A8J4D4Z5"/>
<name>A0A8J4D4Z5_9CHLO</name>
<dbReference type="InterPro" id="IPR000782">
    <property type="entry name" value="FAS1_domain"/>
</dbReference>
<dbReference type="Proteomes" id="UP000722791">
    <property type="component" value="Unassembled WGS sequence"/>
</dbReference>
<feature type="chain" id="PRO_5036433591" description="FAS1 domain-containing protein" evidence="1">
    <location>
        <begin position="24"/>
        <end position="358"/>
    </location>
</feature>
<dbReference type="Proteomes" id="UP000747110">
    <property type="component" value="Unassembled WGS sequence"/>
</dbReference>
<protein>
    <recommendedName>
        <fullName evidence="2">FAS1 domain-containing protein</fullName>
    </recommendedName>
</protein>
<dbReference type="PANTHER" id="PTHR10900:SF77">
    <property type="entry name" value="FI19380P1"/>
    <property type="match status" value="1"/>
</dbReference>
<evidence type="ECO:0000259" key="2">
    <source>
        <dbReference type="PROSITE" id="PS50213"/>
    </source>
</evidence>
<evidence type="ECO:0000256" key="1">
    <source>
        <dbReference type="SAM" id="SignalP"/>
    </source>
</evidence>
<dbReference type="OrthoDB" id="533562at2759"/>
<dbReference type="SMART" id="SM00554">
    <property type="entry name" value="FAS1"/>
    <property type="match status" value="1"/>
</dbReference>
<dbReference type="Gene3D" id="2.30.180.10">
    <property type="entry name" value="FAS1 domain"/>
    <property type="match status" value="2"/>
</dbReference>
<evidence type="ECO:0000313" key="3">
    <source>
        <dbReference type="EMBL" id="GIL87374.1"/>
    </source>
</evidence>
<dbReference type="Pfam" id="PF02469">
    <property type="entry name" value="Fasciclin"/>
    <property type="match status" value="1"/>
</dbReference>
<organism evidence="4 5">
    <name type="scientific">Volvox reticuliferus</name>
    <dbReference type="NCBI Taxonomy" id="1737510"/>
    <lineage>
        <taxon>Eukaryota</taxon>
        <taxon>Viridiplantae</taxon>
        <taxon>Chlorophyta</taxon>
        <taxon>core chlorophytes</taxon>
        <taxon>Chlorophyceae</taxon>
        <taxon>CS clade</taxon>
        <taxon>Chlamydomonadales</taxon>
        <taxon>Volvocaceae</taxon>
        <taxon>Volvox</taxon>
    </lineage>
</organism>
<dbReference type="InterPro" id="IPR050904">
    <property type="entry name" value="Adhesion/Biosynth-related"/>
</dbReference>
<keyword evidence="1" id="KW-0732">Signal</keyword>
<dbReference type="PROSITE" id="PS50213">
    <property type="entry name" value="FAS1"/>
    <property type="match status" value="2"/>
</dbReference>
<dbReference type="EMBL" id="BNCQ01000002">
    <property type="protein sequence ID" value="GIL95741.1"/>
    <property type="molecule type" value="Genomic_DNA"/>
</dbReference>
<dbReference type="SUPFAM" id="SSF82153">
    <property type="entry name" value="FAS1 domain"/>
    <property type="match status" value="2"/>
</dbReference>
<evidence type="ECO:0000313" key="4">
    <source>
        <dbReference type="EMBL" id="GIL95741.1"/>
    </source>
</evidence>
<dbReference type="InterPro" id="IPR036378">
    <property type="entry name" value="FAS1_dom_sf"/>
</dbReference>
<gene>
    <name evidence="3" type="ORF">Vretifemale_15501</name>
    <name evidence="4" type="ORF">Vretimale_1698</name>
</gene>
<proteinExistence type="predicted"/>
<feature type="domain" description="FAS1" evidence="2">
    <location>
        <begin position="35"/>
        <end position="177"/>
    </location>
</feature>
<reference evidence="4" key="1">
    <citation type="journal article" date="2021" name="Proc. Natl. Acad. Sci. U.S.A.">
        <title>Three genomes in the algal genus Volvox reveal the fate of a haploid sex-determining region after a transition to homothallism.</title>
        <authorList>
            <person name="Yamamoto K."/>
            <person name="Hamaji T."/>
            <person name="Kawai-Toyooka H."/>
            <person name="Matsuzaki R."/>
            <person name="Takahashi F."/>
            <person name="Nishimura Y."/>
            <person name="Kawachi M."/>
            <person name="Noguchi H."/>
            <person name="Minakuchi Y."/>
            <person name="Umen J.G."/>
            <person name="Toyoda A."/>
            <person name="Nozaki H."/>
        </authorList>
    </citation>
    <scope>NUCLEOTIDE SEQUENCE</scope>
    <source>
        <strain evidence="4">NIES-3785</strain>
        <strain evidence="3">NIES-3786</strain>
    </source>
</reference>
<dbReference type="EMBL" id="BNCP01000039">
    <property type="protein sequence ID" value="GIL87374.1"/>
    <property type="molecule type" value="Genomic_DNA"/>
</dbReference>
<feature type="signal peptide" evidence="1">
    <location>
        <begin position="1"/>
        <end position="23"/>
    </location>
</feature>
<accession>A0A8J4D4Z5</accession>
<dbReference type="GO" id="GO:0005615">
    <property type="term" value="C:extracellular space"/>
    <property type="evidence" value="ECO:0007669"/>
    <property type="project" value="TreeGrafter"/>
</dbReference>
<comment type="caution">
    <text evidence="4">The sequence shown here is derived from an EMBL/GenBank/DDBJ whole genome shotgun (WGS) entry which is preliminary data.</text>
</comment>
<sequence length="358" mass="38883">MEKAGILVLYVIAAFCVTAGTSAAAAAVAPAVPSYKTLYDLFISSPEFNASLGLFNYTGMLPLLKDPNTMITCFLPTSNAESILWWDDDEKGRYVWAILLHHCLDGQKAMTLKKLAPAIGEDVRYYPSAFPPFIDDISIEQTESGIFFYGSLGDGGKVVKADIKGGKSIIHLIDNGNQFPAFAPPDTFETVLEFLDDFTPFALEVFSASSYVPFLTDPKRTTDITVFAPRDDAFAALLKQLRITKTQLLNNKALVDLIVAAHVINGSALYTGAMVSYGSPIKLQTMAGPLNATGDLTIFPKRSGPAKVVILSNPFVKAVLDDYDTGGNDLWIDPPRCIGHFVDKVLIPISIKDLSKIK</sequence>